<accession>A0A0F9DAL5</accession>
<dbReference type="EMBL" id="LAZR01040322">
    <property type="protein sequence ID" value="KKL14776.1"/>
    <property type="molecule type" value="Genomic_DNA"/>
</dbReference>
<organism evidence="1">
    <name type="scientific">marine sediment metagenome</name>
    <dbReference type="NCBI Taxonomy" id="412755"/>
    <lineage>
        <taxon>unclassified sequences</taxon>
        <taxon>metagenomes</taxon>
        <taxon>ecological metagenomes</taxon>
    </lineage>
</organism>
<proteinExistence type="predicted"/>
<name>A0A0F9DAL5_9ZZZZ</name>
<protein>
    <submittedName>
        <fullName evidence="1">Uncharacterized protein</fullName>
    </submittedName>
</protein>
<evidence type="ECO:0000313" key="1">
    <source>
        <dbReference type="EMBL" id="KKL14776.1"/>
    </source>
</evidence>
<comment type="caution">
    <text evidence="1">The sequence shown here is derived from an EMBL/GenBank/DDBJ whole genome shotgun (WGS) entry which is preliminary data.</text>
</comment>
<dbReference type="AlphaFoldDB" id="A0A0F9DAL5"/>
<reference evidence="1" key="1">
    <citation type="journal article" date="2015" name="Nature">
        <title>Complex archaea that bridge the gap between prokaryotes and eukaryotes.</title>
        <authorList>
            <person name="Spang A."/>
            <person name="Saw J.H."/>
            <person name="Jorgensen S.L."/>
            <person name="Zaremba-Niedzwiedzka K."/>
            <person name="Martijn J."/>
            <person name="Lind A.E."/>
            <person name="van Eijk R."/>
            <person name="Schleper C."/>
            <person name="Guy L."/>
            <person name="Ettema T.J."/>
        </authorList>
    </citation>
    <scope>NUCLEOTIDE SEQUENCE</scope>
</reference>
<gene>
    <name evidence="1" type="ORF">LCGC14_2512280</name>
</gene>
<sequence length="113" mass="12835">MKLDQSKSPPKLALIDFINRAQVGIDYTFLAPIPVSKADNFVHRMRVELSRFREILRQKSRTPKHFKVLFIKAEKVTNASCKITLRKSLSGHDVSSEIQEVWEALDGGGKINV</sequence>